<comment type="subcellular location">
    <subcellularLocation>
        <location evidence="1">Membrane</location>
        <topology evidence="1">Single-pass type I membrane protein</topology>
    </subcellularLocation>
</comment>
<keyword evidence="6" id="KW-0808">Transferase</keyword>
<dbReference type="FunFam" id="1.10.510.10:FF:000044">
    <property type="entry name" value="Putative LRR receptor-like serine/threonine-protein kinase"/>
    <property type="match status" value="1"/>
</dbReference>
<dbReference type="GO" id="GO:0005524">
    <property type="term" value="F:ATP binding"/>
    <property type="evidence" value="ECO:0007669"/>
    <property type="project" value="UniProtKB-KW"/>
</dbReference>
<evidence type="ECO:0000256" key="1">
    <source>
        <dbReference type="ARBA" id="ARBA00004479"/>
    </source>
</evidence>
<keyword evidence="5" id="KW-0433">Leucine-rich repeat</keyword>
<dbReference type="Pfam" id="PF07714">
    <property type="entry name" value="PK_Tyr_Ser-Thr"/>
    <property type="match status" value="1"/>
</dbReference>
<keyword evidence="11" id="KW-0418">Kinase</keyword>
<feature type="transmembrane region" description="Helical" evidence="19">
    <location>
        <begin position="608"/>
        <end position="630"/>
    </location>
</feature>
<accession>A0A445CI09</accession>
<feature type="domain" description="Protein kinase" evidence="21">
    <location>
        <begin position="666"/>
        <end position="948"/>
    </location>
</feature>
<dbReference type="InterPro" id="IPR001611">
    <property type="entry name" value="Leu-rich_rpt"/>
</dbReference>
<evidence type="ECO:0000256" key="3">
    <source>
        <dbReference type="ARBA" id="ARBA00022527"/>
    </source>
</evidence>
<dbReference type="FunFam" id="3.80.10.10:FF:001022">
    <property type="entry name" value="Probable LRR receptor-like serine/threonine-protein kinase At1g53420"/>
    <property type="match status" value="1"/>
</dbReference>
<evidence type="ECO:0000256" key="7">
    <source>
        <dbReference type="ARBA" id="ARBA00022692"/>
    </source>
</evidence>
<dbReference type="InterPro" id="IPR021720">
    <property type="entry name" value="Malectin_dom"/>
</dbReference>
<evidence type="ECO:0000256" key="19">
    <source>
        <dbReference type="SAM" id="Phobius"/>
    </source>
</evidence>
<feature type="signal peptide" evidence="20">
    <location>
        <begin position="1"/>
        <end position="26"/>
    </location>
</feature>
<evidence type="ECO:0000256" key="20">
    <source>
        <dbReference type="SAM" id="SignalP"/>
    </source>
</evidence>
<dbReference type="PROSITE" id="PS00108">
    <property type="entry name" value="PROTEIN_KINASE_ST"/>
    <property type="match status" value="1"/>
</dbReference>
<dbReference type="CDD" id="cd14066">
    <property type="entry name" value="STKc_IRAK"/>
    <property type="match status" value="1"/>
</dbReference>
<keyword evidence="13 19" id="KW-1133">Transmembrane helix</keyword>
<dbReference type="FunFam" id="2.60.120.430:FF:000004">
    <property type="entry name" value="Putative leucine-rich repeat receptor-like serine/threonine-protein kinase"/>
    <property type="match status" value="1"/>
</dbReference>
<dbReference type="AlphaFoldDB" id="A0A445CI09"/>
<evidence type="ECO:0000256" key="8">
    <source>
        <dbReference type="ARBA" id="ARBA00022729"/>
    </source>
</evidence>
<evidence type="ECO:0000256" key="16">
    <source>
        <dbReference type="ARBA" id="ARBA00023180"/>
    </source>
</evidence>
<dbReference type="Gene3D" id="3.80.10.10">
    <property type="entry name" value="Ribonuclease Inhibitor"/>
    <property type="match status" value="1"/>
</dbReference>
<dbReference type="Gramene" id="arahy.Tifrunner.gnm2.ann2.Ah07g321400.1">
    <property type="protein sequence ID" value="arahy.Tifrunner.gnm2.ann2.Ah07g321400.1-CDS"/>
    <property type="gene ID" value="arahy.Tifrunner.gnm2.ann2.Ah07g321400"/>
</dbReference>
<dbReference type="InterPro" id="IPR051824">
    <property type="entry name" value="LRR_Rcpt-Like_S/T_Kinase"/>
</dbReference>
<name>A0A445CI09_ARAHY</name>
<evidence type="ECO:0000256" key="9">
    <source>
        <dbReference type="ARBA" id="ARBA00022737"/>
    </source>
</evidence>
<evidence type="ECO:0000313" key="22">
    <source>
        <dbReference type="EMBL" id="RYR50563.1"/>
    </source>
</evidence>
<keyword evidence="15" id="KW-0675">Receptor</keyword>
<dbReference type="InterPro" id="IPR032675">
    <property type="entry name" value="LRR_dom_sf"/>
</dbReference>
<dbReference type="FunFam" id="3.30.200.20:FF:000217">
    <property type="entry name" value="probable LRR receptor-like serine/threonine-protein kinase At1g53430"/>
    <property type="match status" value="1"/>
</dbReference>
<evidence type="ECO:0000256" key="6">
    <source>
        <dbReference type="ARBA" id="ARBA00022679"/>
    </source>
</evidence>
<organism evidence="22 23">
    <name type="scientific">Arachis hypogaea</name>
    <name type="common">Peanut</name>
    <dbReference type="NCBI Taxonomy" id="3818"/>
    <lineage>
        <taxon>Eukaryota</taxon>
        <taxon>Viridiplantae</taxon>
        <taxon>Streptophyta</taxon>
        <taxon>Embryophyta</taxon>
        <taxon>Tracheophyta</taxon>
        <taxon>Spermatophyta</taxon>
        <taxon>Magnoliopsida</taxon>
        <taxon>eudicotyledons</taxon>
        <taxon>Gunneridae</taxon>
        <taxon>Pentapetalae</taxon>
        <taxon>rosids</taxon>
        <taxon>fabids</taxon>
        <taxon>Fabales</taxon>
        <taxon>Fabaceae</taxon>
        <taxon>Papilionoideae</taxon>
        <taxon>50 kb inversion clade</taxon>
        <taxon>dalbergioids sensu lato</taxon>
        <taxon>Dalbergieae</taxon>
        <taxon>Pterocarpus clade</taxon>
        <taxon>Arachis</taxon>
    </lineage>
</organism>
<reference evidence="22 23" key="1">
    <citation type="submission" date="2019-01" db="EMBL/GenBank/DDBJ databases">
        <title>Sequencing of cultivated peanut Arachis hypogaea provides insights into genome evolution and oil improvement.</title>
        <authorList>
            <person name="Chen X."/>
        </authorList>
    </citation>
    <scope>NUCLEOTIDE SEQUENCE [LARGE SCALE GENOMIC DNA]</scope>
    <source>
        <strain evidence="23">cv. Fuhuasheng</strain>
        <tissue evidence="22">Leaves</tissue>
    </source>
</reference>
<keyword evidence="14 19" id="KW-0472">Membrane</keyword>
<keyword evidence="3" id="KW-0723">Serine/threonine-protein kinase</keyword>
<evidence type="ECO:0000256" key="15">
    <source>
        <dbReference type="ARBA" id="ARBA00023170"/>
    </source>
</evidence>
<dbReference type="STRING" id="3818.A0A445CI09"/>
<dbReference type="SMART" id="SM00220">
    <property type="entry name" value="S_TKc"/>
    <property type="match status" value="1"/>
</dbReference>
<comment type="caution">
    <text evidence="22">The sequence shown here is derived from an EMBL/GenBank/DDBJ whole genome shotgun (WGS) entry which is preliminary data.</text>
</comment>
<keyword evidence="12" id="KW-0067">ATP-binding</keyword>
<dbReference type="InterPro" id="IPR001245">
    <property type="entry name" value="Ser-Thr/Tyr_kinase_cat_dom"/>
</dbReference>
<feature type="chain" id="PRO_5019017250" description="non-specific serine/threonine protein kinase" evidence="20">
    <location>
        <begin position="27"/>
        <end position="1004"/>
    </location>
</feature>
<dbReference type="GO" id="GO:0016020">
    <property type="term" value="C:membrane"/>
    <property type="evidence" value="ECO:0007669"/>
    <property type="project" value="UniProtKB-SubCell"/>
</dbReference>
<dbReference type="Pfam" id="PF11721">
    <property type="entry name" value="Malectin"/>
    <property type="match status" value="1"/>
</dbReference>
<dbReference type="GO" id="GO:0004674">
    <property type="term" value="F:protein serine/threonine kinase activity"/>
    <property type="evidence" value="ECO:0007669"/>
    <property type="project" value="UniProtKB-KW"/>
</dbReference>
<comment type="catalytic activity">
    <reaction evidence="18">
        <text>L-seryl-[protein] + ATP = O-phospho-L-seryl-[protein] + ADP + H(+)</text>
        <dbReference type="Rhea" id="RHEA:17989"/>
        <dbReference type="Rhea" id="RHEA-COMP:9863"/>
        <dbReference type="Rhea" id="RHEA-COMP:11604"/>
        <dbReference type="ChEBI" id="CHEBI:15378"/>
        <dbReference type="ChEBI" id="CHEBI:29999"/>
        <dbReference type="ChEBI" id="CHEBI:30616"/>
        <dbReference type="ChEBI" id="CHEBI:83421"/>
        <dbReference type="ChEBI" id="CHEBI:456216"/>
        <dbReference type="EC" id="2.7.11.1"/>
    </reaction>
</comment>
<evidence type="ECO:0000256" key="14">
    <source>
        <dbReference type="ARBA" id="ARBA00023136"/>
    </source>
</evidence>
<evidence type="ECO:0000259" key="21">
    <source>
        <dbReference type="PROSITE" id="PS50011"/>
    </source>
</evidence>
<keyword evidence="8 20" id="KW-0732">Signal</keyword>
<dbReference type="Gene3D" id="1.10.510.10">
    <property type="entry name" value="Transferase(Phosphotransferase) domain 1"/>
    <property type="match status" value="1"/>
</dbReference>
<dbReference type="PANTHER" id="PTHR48006">
    <property type="entry name" value="LEUCINE-RICH REPEAT-CONTAINING PROTEIN DDB_G0281931-RELATED"/>
    <property type="match status" value="1"/>
</dbReference>
<keyword evidence="10" id="KW-0547">Nucleotide-binding</keyword>
<dbReference type="OrthoDB" id="1897577at2759"/>
<evidence type="ECO:0000256" key="17">
    <source>
        <dbReference type="ARBA" id="ARBA00047899"/>
    </source>
</evidence>
<dbReference type="Gene3D" id="3.30.200.20">
    <property type="entry name" value="Phosphorylase Kinase, domain 1"/>
    <property type="match status" value="1"/>
</dbReference>
<dbReference type="InterPro" id="IPR000719">
    <property type="entry name" value="Prot_kinase_dom"/>
</dbReference>
<evidence type="ECO:0000256" key="18">
    <source>
        <dbReference type="ARBA" id="ARBA00048679"/>
    </source>
</evidence>
<proteinExistence type="predicted"/>
<dbReference type="Gene3D" id="2.60.120.430">
    <property type="entry name" value="Galactose-binding lectin"/>
    <property type="match status" value="1"/>
</dbReference>
<keyword evidence="9" id="KW-0677">Repeat</keyword>
<evidence type="ECO:0000313" key="23">
    <source>
        <dbReference type="Proteomes" id="UP000289738"/>
    </source>
</evidence>
<evidence type="ECO:0000256" key="4">
    <source>
        <dbReference type="ARBA" id="ARBA00022553"/>
    </source>
</evidence>
<keyword evidence="23" id="KW-1185">Reference proteome</keyword>
<evidence type="ECO:0000256" key="12">
    <source>
        <dbReference type="ARBA" id="ARBA00022840"/>
    </source>
</evidence>
<dbReference type="SMR" id="A0A445CI09"/>
<sequence>MNMISPFSLFFLLLVAAFCFSSQAFGATQLPENEVEALQSIAKTLGIKNWNPSADECNKLVGQNNWTSCSEFKDDEYQNVVICNNCSSDAVCHVTNLCMKRQNLSGTLPPELVRLPYLQEIDLTFNYLNGTIPSEWGSMNLLNISLGGNRLTGPIPKEITNISTLQSFVVESNQMYGDLPLELGNLTQIQRLLLSSNNFTGELPATLAKLTNLQDIRLGDNQFSGKIPDFIESWTNLTTLNIIGSGLSGPIPSGISKLRNLTDLRISDLNGSEISSFPELNTRSMKYLILRSCNIHGILEDYLSTMTISQILDLSFNKLTGPIPSSYQELTKVNYIFLTGNLLNGSVPSWTSDATSLDLSYNNFNQDYQQQCQSGNVNLFAATSPTINNSGIVSCLRSSVSGCSKVNSIHINCGGTSSVKVKGITYDEDGRDGTALFDRGQNRNWAVSTTGDYTDVEKEYSTFSLNDTSALSSNDAYSQLYKDARVSPISLTYYGFCLHNGNYKVKLHFAEIMFTNDQTYKSLGRRLFHIYIQGMLVEKDFNIAKEAGGVGKAIIKTYTATVTNNTIEIRFYWAGKGTTTIPQKSVYGPLISAISVENENGGSISTRAVIGIVAAVVIIIIILVLSVLWWKGYLGNRNSPSRELMSLDIQTSLFSLRQIKAATNNFDITNKIGEGGFGPVYKGKLPNGTIIAVKQLSSKSKQGNREFLNEIGVISTLQHPCLVKLYGCCVEGDQLLLVYEYMENNSLARALFGPKEHQIQLNWPTRQNICIGIARGLAYLHEESRLKIVHRDIKATNVLLDKDLNPKISDFGLAKLDEEDNTHISTRIAGTYGYMAPEYAMHGYLTDKADVYSFGIVALEIITGKTNTTMRQKEDVIYLLDLARLLKEKGNLMELVDRRLGSNFDEKEAMVMIKVALLCTNVSPAHRPNMSSVVSMLEGKIIVQEPTFDEQSEALDEKKLEAMRLYCFEDQSISMEDPWTTASTSTKDLYPLHLDSSYLEKRNH</sequence>
<dbReference type="EMBL" id="SDMP01000007">
    <property type="protein sequence ID" value="RYR50563.1"/>
    <property type="molecule type" value="Genomic_DNA"/>
</dbReference>
<dbReference type="InterPro" id="IPR008271">
    <property type="entry name" value="Ser/Thr_kinase_AS"/>
</dbReference>
<protein>
    <recommendedName>
        <fullName evidence="2">non-specific serine/threonine protein kinase</fullName>
        <ecNumber evidence="2">2.7.11.1</ecNumber>
    </recommendedName>
</protein>
<keyword evidence="4" id="KW-0597">Phosphoprotein</keyword>
<dbReference type="PANTHER" id="PTHR48006:SF54">
    <property type="entry name" value="LRR RECEPTOR-LIKE KINASE"/>
    <property type="match status" value="1"/>
</dbReference>
<dbReference type="InterPro" id="IPR011009">
    <property type="entry name" value="Kinase-like_dom_sf"/>
</dbReference>
<evidence type="ECO:0000256" key="5">
    <source>
        <dbReference type="ARBA" id="ARBA00022614"/>
    </source>
</evidence>
<gene>
    <name evidence="22" type="ORF">Ahy_A07g037185</name>
</gene>
<dbReference type="PROSITE" id="PS50011">
    <property type="entry name" value="PROTEIN_KINASE_DOM"/>
    <property type="match status" value="1"/>
</dbReference>
<evidence type="ECO:0000256" key="11">
    <source>
        <dbReference type="ARBA" id="ARBA00022777"/>
    </source>
</evidence>
<dbReference type="Pfam" id="PF00560">
    <property type="entry name" value="LRR_1"/>
    <property type="match status" value="3"/>
</dbReference>
<dbReference type="Proteomes" id="UP000289738">
    <property type="component" value="Chromosome A07"/>
</dbReference>
<comment type="catalytic activity">
    <reaction evidence="17">
        <text>L-threonyl-[protein] + ATP = O-phospho-L-threonyl-[protein] + ADP + H(+)</text>
        <dbReference type="Rhea" id="RHEA:46608"/>
        <dbReference type="Rhea" id="RHEA-COMP:11060"/>
        <dbReference type="Rhea" id="RHEA-COMP:11605"/>
        <dbReference type="ChEBI" id="CHEBI:15378"/>
        <dbReference type="ChEBI" id="CHEBI:30013"/>
        <dbReference type="ChEBI" id="CHEBI:30616"/>
        <dbReference type="ChEBI" id="CHEBI:61977"/>
        <dbReference type="ChEBI" id="CHEBI:456216"/>
        <dbReference type="EC" id="2.7.11.1"/>
    </reaction>
</comment>
<keyword evidence="7 19" id="KW-0812">Transmembrane</keyword>
<dbReference type="SUPFAM" id="SSF56112">
    <property type="entry name" value="Protein kinase-like (PK-like)"/>
    <property type="match status" value="1"/>
</dbReference>
<dbReference type="EC" id="2.7.11.1" evidence="2"/>
<keyword evidence="16" id="KW-0325">Glycoprotein</keyword>
<dbReference type="SUPFAM" id="SSF52058">
    <property type="entry name" value="L domain-like"/>
    <property type="match status" value="1"/>
</dbReference>
<evidence type="ECO:0000256" key="13">
    <source>
        <dbReference type="ARBA" id="ARBA00022989"/>
    </source>
</evidence>
<evidence type="ECO:0000256" key="10">
    <source>
        <dbReference type="ARBA" id="ARBA00022741"/>
    </source>
</evidence>
<evidence type="ECO:0000256" key="2">
    <source>
        <dbReference type="ARBA" id="ARBA00012513"/>
    </source>
</evidence>